<evidence type="ECO:0000259" key="1">
    <source>
        <dbReference type="Pfam" id="PF11961"/>
    </source>
</evidence>
<dbReference type="Pfam" id="PF11961">
    <property type="entry name" value="DUF3475"/>
    <property type="match status" value="1"/>
</dbReference>
<feature type="domain" description="DUF3475" evidence="1">
    <location>
        <begin position="22"/>
        <end position="78"/>
    </location>
</feature>
<organism evidence="2 3">
    <name type="scientific">Solanum pinnatisectum</name>
    <name type="common">tansyleaf nightshade</name>
    <dbReference type="NCBI Taxonomy" id="50273"/>
    <lineage>
        <taxon>Eukaryota</taxon>
        <taxon>Viridiplantae</taxon>
        <taxon>Streptophyta</taxon>
        <taxon>Embryophyta</taxon>
        <taxon>Tracheophyta</taxon>
        <taxon>Spermatophyta</taxon>
        <taxon>Magnoliopsida</taxon>
        <taxon>eudicotyledons</taxon>
        <taxon>Gunneridae</taxon>
        <taxon>Pentapetalae</taxon>
        <taxon>asterids</taxon>
        <taxon>lamiids</taxon>
        <taxon>Solanales</taxon>
        <taxon>Solanaceae</taxon>
        <taxon>Solanoideae</taxon>
        <taxon>Solaneae</taxon>
        <taxon>Solanum</taxon>
    </lineage>
</organism>
<dbReference type="InterPro" id="IPR021864">
    <property type="entry name" value="DUF3475"/>
</dbReference>
<dbReference type="InterPro" id="IPR045021">
    <property type="entry name" value="PSI1/2/3"/>
</dbReference>
<accession>A0AAV9LA31</accession>
<keyword evidence="3" id="KW-1185">Reference proteome</keyword>
<gene>
    <name evidence="2" type="ORF">R3W88_011812</name>
</gene>
<dbReference type="PANTHER" id="PTHR31730">
    <property type="entry name" value="OS01G0873900 PROTEIN"/>
    <property type="match status" value="1"/>
</dbReference>
<dbReference type="Proteomes" id="UP001311915">
    <property type="component" value="Unassembled WGS sequence"/>
</dbReference>
<comment type="caution">
    <text evidence="2">The sequence shown here is derived from an EMBL/GenBank/DDBJ whole genome shotgun (WGS) entry which is preliminary data.</text>
</comment>
<dbReference type="PANTHER" id="PTHR31730:SF18">
    <property type="entry name" value="PROTEIN PSK SIMULATOR 2"/>
    <property type="match status" value="1"/>
</dbReference>
<dbReference type="AlphaFoldDB" id="A0AAV9LA31"/>
<sequence length="251" mass="29236">MRNLNSRGFMTGMASRQDKISILAFEIANTITKAANLLQSLSEESVEYLNRELLPSKGVQQLVYTNMKDLLTIVANDKREDFAVFCREVIRFGDMCKDPQWHNLGRYFSKLDMDTVTHKQLRAEAEMTMQELITLAQHTSELYHELHALDKFEKDYQRKIEALIFLKLSLEGEHVMMLESELKHQRKTVRNLKKKSLWFKSLEELVEKLVDIATFIHKEISEAYGYDVGLTSSPRRKSENTGRSWSCFTLC</sequence>
<proteinExistence type="predicted"/>
<evidence type="ECO:0000313" key="3">
    <source>
        <dbReference type="Proteomes" id="UP001311915"/>
    </source>
</evidence>
<name>A0AAV9LA31_9SOLN</name>
<evidence type="ECO:0000313" key="2">
    <source>
        <dbReference type="EMBL" id="KAK4721579.1"/>
    </source>
</evidence>
<dbReference type="EMBL" id="JAWPEI010000007">
    <property type="protein sequence ID" value="KAK4721579.1"/>
    <property type="molecule type" value="Genomic_DNA"/>
</dbReference>
<protein>
    <recommendedName>
        <fullName evidence="1">DUF3475 domain-containing protein</fullName>
    </recommendedName>
</protein>
<reference evidence="2 3" key="1">
    <citation type="submission" date="2023-10" db="EMBL/GenBank/DDBJ databases">
        <title>Genome-Wide Identification Analysis in wild type Solanum Pinnatisectum Reveals Some Genes Defensing Phytophthora Infestans.</title>
        <authorList>
            <person name="Sun C."/>
        </authorList>
    </citation>
    <scope>NUCLEOTIDE SEQUENCE [LARGE SCALE GENOMIC DNA]</scope>
    <source>
        <strain evidence="2">LQN</strain>
        <tissue evidence="2">Leaf</tissue>
    </source>
</reference>
<dbReference type="GO" id="GO:0045927">
    <property type="term" value="P:positive regulation of growth"/>
    <property type="evidence" value="ECO:0007669"/>
    <property type="project" value="InterPro"/>
</dbReference>